<dbReference type="AlphaFoldDB" id="A0A401FPK4"/>
<evidence type="ECO:0000313" key="2">
    <source>
        <dbReference type="Proteomes" id="UP000286974"/>
    </source>
</evidence>
<keyword evidence="2" id="KW-1185">Reference proteome</keyword>
<protein>
    <submittedName>
        <fullName evidence="1">Uncharacterized protein</fullName>
    </submittedName>
</protein>
<reference evidence="1 2" key="1">
    <citation type="submission" date="2017-11" db="EMBL/GenBank/DDBJ databases">
        <title>Draft Genome Sequence of Lactobacillus curieae NBRC 111893 isolated from Koso, a Japanese sugar-Vegetable Fermented Beverage.</title>
        <authorList>
            <person name="Chiou T.Y."/>
            <person name="Oshima K."/>
            <person name="Suda W."/>
            <person name="Hattori M."/>
            <person name="Takahashi T."/>
        </authorList>
    </citation>
    <scope>NUCLEOTIDE SEQUENCE [LARGE SCALE GENOMIC DNA]</scope>
    <source>
        <strain evidence="1 2">NBRC111893</strain>
    </source>
</reference>
<comment type="caution">
    <text evidence="1">The sequence shown here is derived from an EMBL/GenBank/DDBJ whole genome shotgun (WGS) entry which is preliminary data.</text>
</comment>
<name>A0A401FPK4_9LACO</name>
<dbReference type="RefSeq" id="WP_125008958.1">
    <property type="nucleotide sequence ID" value="NZ_BEXA01000008.1"/>
</dbReference>
<sequence length="132" mass="14636">MIAFGLDDTGDLDFNSNTGVFNMIDTDQELAQKLWIALGINVAELPWNEDIGLNQLDLIMSGDDQTAIQTLLDDYLQTQWADTYDNIDVTEFKVDNLNRLTELSATVTLKDGSVAMASVEQRTGDDNNANDE</sequence>
<dbReference type="Pfam" id="PF10934">
    <property type="entry name" value="Sheath_initiator"/>
    <property type="match status" value="1"/>
</dbReference>
<accession>A0A401FPK4</accession>
<proteinExistence type="predicted"/>
<dbReference type="InterPro" id="IPR020288">
    <property type="entry name" value="Sheath_initiator"/>
</dbReference>
<evidence type="ECO:0000313" key="1">
    <source>
        <dbReference type="EMBL" id="GAY74294.1"/>
    </source>
</evidence>
<dbReference type="OrthoDB" id="2300921at2"/>
<organism evidence="1 2">
    <name type="scientific">Lentilactobacillus kosonis</name>
    <dbReference type="NCBI Taxonomy" id="2810561"/>
    <lineage>
        <taxon>Bacteria</taxon>
        <taxon>Bacillati</taxon>
        <taxon>Bacillota</taxon>
        <taxon>Bacilli</taxon>
        <taxon>Lactobacillales</taxon>
        <taxon>Lactobacillaceae</taxon>
        <taxon>Lentilactobacillus</taxon>
    </lineage>
</organism>
<dbReference type="Gene3D" id="3.10.450.40">
    <property type="match status" value="1"/>
</dbReference>
<dbReference type="EMBL" id="BEXA01000008">
    <property type="protein sequence ID" value="GAY74294.1"/>
    <property type="molecule type" value="Genomic_DNA"/>
</dbReference>
<gene>
    <name evidence="1" type="ORF">NBRC111893_2440</name>
</gene>
<dbReference type="Proteomes" id="UP000286974">
    <property type="component" value="Unassembled WGS sequence"/>
</dbReference>